<dbReference type="Proteomes" id="UP000286260">
    <property type="component" value="Unassembled WGS sequence"/>
</dbReference>
<organism evidence="1 2">
    <name type="scientific">Parabacteroides merdae</name>
    <dbReference type="NCBI Taxonomy" id="46503"/>
    <lineage>
        <taxon>Bacteria</taxon>
        <taxon>Pseudomonadati</taxon>
        <taxon>Bacteroidota</taxon>
        <taxon>Bacteroidia</taxon>
        <taxon>Bacteroidales</taxon>
        <taxon>Tannerellaceae</taxon>
        <taxon>Parabacteroides</taxon>
    </lineage>
</organism>
<accession>A0A414BXE0</accession>
<comment type="caution">
    <text evidence="1">The sequence shown here is derived from an EMBL/GenBank/DDBJ whole genome shotgun (WGS) entry which is preliminary data.</text>
</comment>
<sequence>MNIYKQTKTGNSQLLLVFSGWAASPEVFRQLETEPDTDLWICYDYRGMDFEGEALSGYRKIRLVAWSLGVWAAPVVFGKKPVSFTEAIAVNGTPCPVHDRWGIPETIFRGTLDNVTEEGMRRFNRRMCGKRDILLQAYEQIPPRPLADIREELEYLYAEIKKASPASALFNGWTQALISSKDRIFPTENLRAFWQGRCPITEIEAPHYPFYLWKQWNEIWKQ</sequence>
<evidence type="ECO:0000313" key="1">
    <source>
        <dbReference type="EMBL" id="RHC84446.1"/>
    </source>
</evidence>
<protein>
    <submittedName>
        <fullName evidence="1">DUF452 family protein</fullName>
    </submittedName>
</protein>
<dbReference type="SUPFAM" id="SSF53474">
    <property type="entry name" value="alpha/beta-Hydrolases"/>
    <property type="match status" value="1"/>
</dbReference>
<dbReference type="AlphaFoldDB" id="A0A414BXE0"/>
<dbReference type="InterPro" id="IPR029058">
    <property type="entry name" value="AB_hydrolase_fold"/>
</dbReference>
<name>A0A414BXE0_9BACT</name>
<proteinExistence type="predicted"/>
<evidence type="ECO:0000313" key="2">
    <source>
        <dbReference type="Proteomes" id="UP000286260"/>
    </source>
</evidence>
<dbReference type="EMBL" id="QSII01000014">
    <property type="protein sequence ID" value="RHC84446.1"/>
    <property type="molecule type" value="Genomic_DNA"/>
</dbReference>
<dbReference type="RefSeq" id="WP_122204488.1">
    <property type="nucleotide sequence ID" value="NZ_QSII01000014.1"/>
</dbReference>
<gene>
    <name evidence="1" type="ORF">DW828_10970</name>
</gene>
<dbReference type="Pfam" id="PF04301">
    <property type="entry name" value="BioG"/>
    <property type="match status" value="1"/>
</dbReference>
<dbReference type="InterPro" id="IPR007398">
    <property type="entry name" value="BioG"/>
</dbReference>
<reference evidence="1 2" key="1">
    <citation type="submission" date="2018-08" db="EMBL/GenBank/DDBJ databases">
        <title>A genome reference for cultivated species of the human gut microbiota.</title>
        <authorList>
            <person name="Zou Y."/>
            <person name="Xue W."/>
            <person name="Luo G."/>
        </authorList>
    </citation>
    <scope>NUCLEOTIDE SEQUENCE [LARGE SCALE GENOMIC DNA]</scope>
    <source>
        <strain evidence="1 2">AM34-17</strain>
    </source>
</reference>